<evidence type="ECO:0000313" key="2">
    <source>
        <dbReference type="EMBL" id="KAL2071046.1"/>
    </source>
</evidence>
<evidence type="ECO:0000256" key="1">
    <source>
        <dbReference type="SAM" id="Phobius"/>
    </source>
</evidence>
<proteinExistence type="predicted"/>
<protein>
    <submittedName>
        <fullName evidence="2">Uncharacterized protein</fullName>
    </submittedName>
</protein>
<sequence length="104" mass="11730">MRDRRGDDDITIPAFGCDSMVFTLLYNILLVWTFTFAECSALLCAAMRCNAFITPWTIEGREDVVLYLGGSSGSEERRRALTMRSSYNEPINQSISSLELQCMS</sequence>
<name>A0ABR4CNS2_9HELO</name>
<dbReference type="Proteomes" id="UP001595075">
    <property type="component" value="Unassembled WGS sequence"/>
</dbReference>
<evidence type="ECO:0000313" key="3">
    <source>
        <dbReference type="Proteomes" id="UP001595075"/>
    </source>
</evidence>
<keyword evidence="1" id="KW-1133">Transmembrane helix</keyword>
<feature type="transmembrane region" description="Helical" evidence="1">
    <location>
        <begin position="12"/>
        <end position="34"/>
    </location>
</feature>
<gene>
    <name evidence="2" type="ORF">VTL71DRAFT_12281</name>
</gene>
<reference evidence="2 3" key="1">
    <citation type="journal article" date="2024" name="Commun. Biol.">
        <title>Comparative genomic analysis of thermophilic fungi reveals convergent evolutionary adaptations and gene losses.</title>
        <authorList>
            <person name="Steindorff A.S."/>
            <person name="Aguilar-Pontes M.V."/>
            <person name="Robinson A.J."/>
            <person name="Andreopoulos B."/>
            <person name="LaButti K."/>
            <person name="Kuo A."/>
            <person name="Mondo S."/>
            <person name="Riley R."/>
            <person name="Otillar R."/>
            <person name="Haridas S."/>
            <person name="Lipzen A."/>
            <person name="Grimwood J."/>
            <person name="Schmutz J."/>
            <person name="Clum A."/>
            <person name="Reid I.D."/>
            <person name="Moisan M.C."/>
            <person name="Butler G."/>
            <person name="Nguyen T.T.M."/>
            <person name="Dewar K."/>
            <person name="Conant G."/>
            <person name="Drula E."/>
            <person name="Henrissat B."/>
            <person name="Hansel C."/>
            <person name="Singer S."/>
            <person name="Hutchinson M.I."/>
            <person name="de Vries R.P."/>
            <person name="Natvig D.O."/>
            <person name="Powell A.J."/>
            <person name="Tsang A."/>
            <person name="Grigoriev I.V."/>
        </authorList>
    </citation>
    <scope>NUCLEOTIDE SEQUENCE [LARGE SCALE GENOMIC DNA]</scope>
    <source>
        <strain evidence="2 3">CBS 494.80</strain>
    </source>
</reference>
<organism evidence="2 3">
    <name type="scientific">Oculimacula yallundae</name>
    <dbReference type="NCBI Taxonomy" id="86028"/>
    <lineage>
        <taxon>Eukaryota</taxon>
        <taxon>Fungi</taxon>
        <taxon>Dikarya</taxon>
        <taxon>Ascomycota</taxon>
        <taxon>Pezizomycotina</taxon>
        <taxon>Leotiomycetes</taxon>
        <taxon>Helotiales</taxon>
        <taxon>Ploettnerulaceae</taxon>
        <taxon>Oculimacula</taxon>
    </lineage>
</organism>
<accession>A0ABR4CNS2</accession>
<comment type="caution">
    <text evidence="2">The sequence shown here is derived from an EMBL/GenBank/DDBJ whole genome shotgun (WGS) entry which is preliminary data.</text>
</comment>
<keyword evidence="1" id="KW-0812">Transmembrane</keyword>
<keyword evidence="1" id="KW-0472">Membrane</keyword>
<keyword evidence="3" id="KW-1185">Reference proteome</keyword>
<dbReference type="EMBL" id="JAZHXI010000005">
    <property type="protein sequence ID" value="KAL2071046.1"/>
    <property type="molecule type" value="Genomic_DNA"/>
</dbReference>